<dbReference type="Gene3D" id="1.25.10.10">
    <property type="entry name" value="Leucine-rich Repeat Variant"/>
    <property type="match status" value="1"/>
</dbReference>
<dbReference type="OMA" id="LTWANDL"/>
<feature type="repeat" description="Pumilio" evidence="7">
    <location>
        <begin position="572"/>
        <end position="607"/>
    </location>
</feature>
<evidence type="ECO:0000313" key="10">
    <source>
        <dbReference type="EMBL" id="EST06537.1"/>
    </source>
</evidence>
<dbReference type="RefSeq" id="XP_016291526.1">
    <property type="nucleotide sequence ID" value="XM_016437964.1"/>
</dbReference>
<feature type="region of interest" description="Disordered" evidence="8">
    <location>
        <begin position="61"/>
        <end position="173"/>
    </location>
</feature>
<dbReference type="GO" id="GO:0003730">
    <property type="term" value="F:mRNA 3'-UTR binding"/>
    <property type="evidence" value="ECO:0007669"/>
    <property type="project" value="TreeGrafter"/>
</dbReference>
<dbReference type="SUPFAM" id="SSF48371">
    <property type="entry name" value="ARM repeat"/>
    <property type="match status" value="1"/>
</dbReference>
<feature type="repeat" description="Pumilio" evidence="7">
    <location>
        <begin position="842"/>
        <end position="877"/>
    </location>
</feature>
<comment type="similarity">
    <text evidence="5">Belongs to the PUF3 family.</text>
</comment>
<dbReference type="InterPro" id="IPR011989">
    <property type="entry name" value="ARM-like"/>
</dbReference>
<dbReference type="Pfam" id="PF00806">
    <property type="entry name" value="PUF"/>
    <property type="match status" value="8"/>
</dbReference>
<dbReference type="PANTHER" id="PTHR12537">
    <property type="entry name" value="RNA BINDING PROTEIN PUMILIO-RELATED"/>
    <property type="match status" value="1"/>
</dbReference>
<feature type="compositionally biased region" description="Low complexity" evidence="8">
    <location>
        <begin position="1"/>
        <end position="16"/>
    </location>
</feature>
<proteinExistence type="inferred from homology"/>
<dbReference type="GO" id="GO:0005737">
    <property type="term" value="C:cytoplasm"/>
    <property type="evidence" value="ECO:0007669"/>
    <property type="project" value="UniProtKB-SubCell"/>
</dbReference>
<feature type="compositionally biased region" description="Low complexity" evidence="8">
    <location>
        <begin position="291"/>
        <end position="306"/>
    </location>
</feature>
<evidence type="ECO:0000256" key="5">
    <source>
        <dbReference type="ARBA" id="ARBA00060736"/>
    </source>
</evidence>
<organism evidence="10 11">
    <name type="scientific">Kalmanozyma brasiliensis (strain GHG001)</name>
    <name type="common">Yeast</name>
    <name type="synonym">Pseudozyma brasiliensis</name>
    <dbReference type="NCBI Taxonomy" id="1365824"/>
    <lineage>
        <taxon>Eukaryota</taxon>
        <taxon>Fungi</taxon>
        <taxon>Dikarya</taxon>
        <taxon>Basidiomycota</taxon>
        <taxon>Ustilaginomycotina</taxon>
        <taxon>Ustilaginomycetes</taxon>
        <taxon>Ustilaginales</taxon>
        <taxon>Ustilaginaceae</taxon>
        <taxon>Kalmanozyma</taxon>
    </lineage>
</organism>
<evidence type="ECO:0000256" key="3">
    <source>
        <dbReference type="ARBA" id="ARBA00022737"/>
    </source>
</evidence>
<dbReference type="PROSITE" id="PS50302">
    <property type="entry name" value="PUM"/>
    <property type="match status" value="7"/>
</dbReference>
<dbReference type="OrthoDB" id="668540at2759"/>
<feature type="compositionally biased region" description="Low complexity" evidence="8">
    <location>
        <begin position="92"/>
        <end position="131"/>
    </location>
</feature>
<evidence type="ECO:0000256" key="8">
    <source>
        <dbReference type="SAM" id="MobiDB-lite"/>
    </source>
</evidence>
<dbReference type="STRING" id="1365824.V5GKS3"/>
<evidence type="ECO:0000256" key="2">
    <source>
        <dbReference type="ARBA" id="ARBA00022490"/>
    </source>
</evidence>
<evidence type="ECO:0000256" key="1">
    <source>
        <dbReference type="ARBA" id="ARBA00004496"/>
    </source>
</evidence>
<sequence>MDGDAVTTASASNVTTPGRGPSALDGKDVSANAPIFTPSPLLPQDGSAWSMAKPVSLTWANDLSARPPPTELISEPATTSPSATRRTPAKDSTGPSSSPSSSLKKAAAGATQNPSSAAPPSSKKGPAAPVPKRAPIRSTTLDPRHLAAKRRSSTDDDNDGAEVSGQPAGVDDEELIDELSSLTIATDDVAGSSTIPQHQGYSSPPAFMHTGHHAHRPSGSFPPALFSPGEAFMHPAPYLPGSGTRSPDGYTHGYPGMHPGMPPIDMSGYESYRTTPDPYAPTMPGRAIFASPGSQGSTPQSPSFGPAPLGPHFNPSMRNGEALFYPGIVPGFGPPPAMAGGIGSSVRPGMPPGPGPYGFAAGPGVEAHSSQLAQSPMIAPGMPMPIGGVMLPPTSPSMNAPQMSPSGSDGRSSRSLSQSSPYAPHRRMGSTGAESFGPGMMSPRPPPFGMTSQAGPFVPGQPPIHGMMGAGPPMMPWNGRFHDHRRVPTGPGGVMAPVGGYGMGMPGGPMDMHYARNGPGFYGSGGPFPPHNNGGPGLGSSSNNGTSNHSRSPLLEEFRSRHTKNRKFELPDIYGSVVEFSSDQHGSRFIQEKLDSASTEEKQALFDEVLPHARQLMSDVFGNYVIQKMLEHGTEAQQELLASEMSGHILTLSLGTYGCRVVQKAFDHISATQRETLAQELEGHIMHCVRDQNANHVVQKIIERVSPSAIAFIPTSFVGHVPALASHCYSCRVLQRVFEHSSPAQSRPLLDELLAQAVTLMQHQYGNYVVQWVLQHGAEEDRLAVVNGIKGKVWLLSRHKFASNVIEEVVRTATRADLGVLLEEILTPSAAEESQGAGGGSQGVAPAVLMMRDQYANYVLQRFIQQADKEQRQRLVEVIQPSLATARRVGGGGVPGQGASKHLIAIERLIDSLPEAEA</sequence>
<feature type="region of interest" description="Disordered" evidence="8">
    <location>
        <begin position="290"/>
        <end position="315"/>
    </location>
</feature>
<feature type="compositionally biased region" description="Low complexity" evidence="8">
    <location>
        <begin position="539"/>
        <end position="548"/>
    </location>
</feature>
<dbReference type="CDD" id="cd07920">
    <property type="entry name" value="Pumilio"/>
    <property type="match status" value="1"/>
</dbReference>
<feature type="repeat" description="Pumilio" evidence="7">
    <location>
        <begin position="716"/>
        <end position="751"/>
    </location>
</feature>
<dbReference type="eggNOG" id="KOG1488">
    <property type="taxonomic scope" value="Eukaryota"/>
</dbReference>
<evidence type="ECO:0000256" key="4">
    <source>
        <dbReference type="ARBA" id="ARBA00022884"/>
    </source>
</evidence>
<comment type="subcellular location">
    <subcellularLocation>
        <location evidence="1">Cytoplasm</location>
    </subcellularLocation>
</comment>
<feature type="repeat" description="Pumilio" evidence="7">
    <location>
        <begin position="752"/>
        <end position="787"/>
    </location>
</feature>
<feature type="compositionally biased region" description="Polar residues" evidence="8">
    <location>
        <begin position="76"/>
        <end position="85"/>
    </location>
</feature>
<dbReference type="PROSITE" id="PS50303">
    <property type="entry name" value="PUM_HD"/>
    <property type="match status" value="1"/>
</dbReference>
<feature type="domain" description="PUM-HD" evidence="9">
    <location>
        <begin position="550"/>
        <end position="910"/>
    </location>
</feature>
<dbReference type="PANTHER" id="PTHR12537:SF12">
    <property type="entry name" value="MATERNAL PROTEIN PUMILIO"/>
    <property type="match status" value="1"/>
</dbReference>
<feature type="region of interest" description="Disordered" evidence="8">
    <location>
        <begin position="389"/>
        <end position="455"/>
    </location>
</feature>
<dbReference type="HOGENOM" id="CLU_008021_0_0_1"/>
<dbReference type="GeneID" id="27420642"/>
<dbReference type="InterPro" id="IPR016024">
    <property type="entry name" value="ARM-type_fold"/>
</dbReference>
<evidence type="ECO:0000256" key="7">
    <source>
        <dbReference type="PROSITE-ProRule" id="PRU00317"/>
    </source>
</evidence>
<feature type="compositionally biased region" description="Low complexity" evidence="8">
    <location>
        <begin position="404"/>
        <end position="421"/>
    </location>
</feature>
<evidence type="ECO:0000259" key="9">
    <source>
        <dbReference type="PROSITE" id="PS50303"/>
    </source>
</evidence>
<evidence type="ECO:0000256" key="6">
    <source>
        <dbReference type="ARBA" id="ARBA00081811"/>
    </source>
</evidence>
<dbReference type="FunFam" id="1.25.10.10:FF:000004">
    <property type="entry name" value="Pumilio homolog 1 isoform 2"/>
    <property type="match status" value="1"/>
</dbReference>
<dbReference type="Proteomes" id="UP000019377">
    <property type="component" value="Unassembled WGS sequence"/>
</dbReference>
<dbReference type="GO" id="GO:0000288">
    <property type="term" value="P:nuclear-transcribed mRNA catabolic process, deadenylation-dependent decay"/>
    <property type="evidence" value="ECO:0007669"/>
    <property type="project" value="TreeGrafter"/>
</dbReference>
<name>V5GKS3_KALBG</name>
<protein>
    <recommendedName>
        <fullName evidence="6">Pumilio homology domain family member 3</fullName>
    </recommendedName>
</protein>
<dbReference type="InterPro" id="IPR033712">
    <property type="entry name" value="Pumilio_RNA-bd"/>
</dbReference>
<dbReference type="InterPro" id="IPR001313">
    <property type="entry name" value="Pumilio_RNA-bd_rpt"/>
</dbReference>
<dbReference type="SMART" id="SM00025">
    <property type="entry name" value="Pumilio"/>
    <property type="match status" value="8"/>
</dbReference>
<gene>
    <name evidence="10" type="ORF">PSEUBRA_SCAF3g04027</name>
</gene>
<keyword evidence="2" id="KW-0963">Cytoplasm</keyword>
<dbReference type="AlphaFoldDB" id="V5GKS3"/>
<evidence type="ECO:0000313" key="11">
    <source>
        <dbReference type="Proteomes" id="UP000019377"/>
    </source>
</evidence>
<keyword evidence="4" id="KW-0694">RNA-binding</keyword>
<reference evidence="11" key="1">
    <citation type="journal article" date="2013" name="Genome Announc.">
        <title>Draft genome sequence of Pseudozyma brasiliensis sp. nov. strain GHG001, a high producer of endo-1,4-xylanase isolated from an insect pest of sugarcane.</title>
        <authorList>
            <person name="Oliveira J.V.D.C."/>
            <person name="dos Santos R.A.C."/>
            <person name="Borges T.A."/>
            <person name="Riano-Pachon D.M."/>
            <person name="Goldman G.H."/>
        </authorList>
    </citation>
    <scope>NUCLEOTIDE SEQUENCE [LARGE SCALE GENOMIC DNA]</scope>
    <source>
        <strain evidence="11">GHG001</strain>
    </source>
</reference>
<feature type="repeat" description="Pumilio" evidence="7">
    <location>
        <begin position="680"/>
        <end position="715"/>
    </location>
</feature>
<accession>V5GKS3</accession>
<keyword evidence="3" id="KW-0677">Repeat</keyword>
<feature type="region of interest" description="Disordered" evidence="8">
    <location>
        <begin position="1"/>
        <end position="48"/>
    </location>
</feature>
<keyword evidence="11" id="KW-1185">Reference proteome</keyword>
<feature type="repeat" description="Pumilio" evidence="7">
    <location>
        <begin position="644"/>
        <end position="679"/>
    </location>
</feature>
<feature type="region of interest" description="Disordered" evidence="8">
    <location>
        <begin position="525"/>
        <end position="552"/>
    </location>
</feature>
<dbReference type="EMBL" id="KI545873">
    <property type="protein sequence ID" value="EST06537.1"/>
    <property type="molecule type" value="Genomic_DNA"/>
</dbReference>
<dbReference type="InterPro" id="IPR033133">
    <property type="entry name" value="PUM-HD"/>
</dbReference>
<feature type="repeat" description="Pumilio" evidence="7">
    <location>
        <begin position="608"/>
        <end position="643"/>
    </location>
</feature>